<dbReference type="SMART" id="SM00222">
    <property type="entry name" value="Sec7"/>
    <property type="match status" value="1"/>
</dbReference>
<evidence type="ECO:0000256" key="1">
    <source>
        <dbReference type="ARBA" id="ARBA00004601"/>
    </source>
</evidence>
<protein>
    <recommendedName>
        <fullName evidence="3">SEC7 domain-containing protein</fullName>
    </recommendedName>
</protein>
<feature type="domain" description="SEC7" evidence="3">
    <location>
        <begin position="141"/>
        <end position="253"/>
    </location>
</feature>
<comment type="caution">
    <text evidence="4">The sequence shown here is derived from an EMBL/GenBank/DDBJ whole genome shotgun (WGS) entry which is preliminary data.</text>
</comment>
<dbReference type="PANTHER" id="PTHR10663">
    <property type="entry name" value="GUANYL-NUCLEOTIDE EXCHANGE FACTOR"/>
    <property type="match status" value="1"/>
</dbReference>
<accession>A0ABV0MRQ3</accession>
<dbReference type="Pfam" id="PF12783">
    <property type="entry name" value="Sec7-like_HUS"/>
    <property type="match status" value="1"/>
</dbReference>
<evidence type="ECO:0000256" key="2">
    <source>
        <dbReference type="SAM" id="MobiDB-lite"/>
    </source>
</evidence>
<proteinExistence type="predicted"/>
<feature type="compositionally biased region" description="Basic residues" evidence="2">
    <location>
        <begin position="14"/>
        <end position="25"/>
    </location>
</feature>
<dbReference type="SUPFAM" id="SSF48425">
    <property type="entry name" value="Sec7 domain"/>
    <property type="match status" value="1"/>
</dbReference>
<evidence type="ECO:0000259" key="3">
    <source>
        <dbReference type="PROSITE" id="PS50190"/>
    </source>
</evidence>
<evidence type="ECO:0000313" key="5">
    <source>
        <dbReference type="Proteomes" id="UP001476798"/>
    </source>
</evidence>
<feature type="non-terminal residue" evidence="4">
    <location>
        <position position="1"/>
    </location>
</feature>
<dbReference type="EMBL" id="JAHRIO010010872">
    <property type="protein sequence ID" value="MEQ2161794.1"/>
    <property type="molecule type" value="Genomic_DNA"/>
</dbReference>
<dbReference type="PANTHER" id="PTHR10663:SF388">
    <property type="entry name" value="GOLGI-SPECIFIC BREFELDIN A-RESISTANCE GUANINE NUCLEOTIDE EXCHANGE FACTOR 1"/>
    <property type="match status" value="1"/>
</dbReference>
<keyword evidence="5" id="KW-1185">Reference proteome</keyword>
<dbReference type="InterPro" id="IPR032691">
    <property type="entry name" value="Mon2/Sec7/BIG1-like_HUS"/>
</dbReference>
<feature type="compositionally biased region" description="Low complexity" evidence="2">
    <location>
        <begin position="30"/>
        <end position="39"/>
    </location>
</feature>
<dbReference type="Pfam" id="PF01369">
    <property type="entry name" value="Sec7"/>
    <property type="match status" value="1"/>
</dbReference>
<dbReference type="InterPro" id="IPR035999">
    <property type="entry name" value="Sec7_dom_sf"/>
</dbReference>
<name>A0ABV0MRQ3_9TELE</name>
<dbReference type="Gene3D" id="1.10.1000.11">
    <property type="entry name" value="Arf Nucleotide-binding Site Opener,domain 2"/>
    <property type="match status" value="1"/>
</dbReference>
<organism evidence="4 5">
    <name type="scientific">Goodea atripinnis</name>
    <dbReference type="NCBI Taxonomy" id="208336"/>
    <lineage>
        <taxon>Eukaryota</taxon>
        <taxon>Metazoa</taxon>
        <taxon>Chordata</taxon>
        <taxon>Craniata</taxon>
        <taxon>Vertebrata</taxon>
        <taxon>Euteleostomi</taxon>
        <taxon>Actinopterygii</taxon>
        <taxon>Neopterygii</taxon>
        <taxon>Teleostei</taxon>
        <taxon>Neoteleostei</taxon>
        <taxon>Acanthomorphata</taxon>
        <taxon>Ovalentaria</taxon>
        <taxon>Atherinomorphae</taxon>
        <taxon>Cyprinodontiformes</taxon>
        <taxon>Goodeidae</taxon>
        <taxon>Goodea</taxon>
    </lineage>
</organism>
<dbReference type="PROSITE" id="PS50190">
    <property type="entry name" value="SEC7"/>
    <property type="match status" value="1"/>
</dbReference>
<feature type="region of interest" description="Disordered" evidence="2">
    <location>
        <begin position="1"/>
        <end position="39"/>
    </location>
</feature>
<dbReference type="InterPro" id="IPR023394">
    <property type="entry name" value="Sec7_C_sf"/>
</dbReference>
<dbReference type="InterPro" id="IPR000904">
    <property type="entry name" value="Sec7_dom"/>
</dbReference>
<dbReference type="Proteomes" id="UP001476798">
    <property type="component" value="Unassembled WGS sequence"/>
</dbReference>
<gene>
    <name evidence="4" type="ORF">GOODEAATRI_013186</name>
</gene>
<sequence>LKMRAGGIGESSKWKKQKRSPRPLRHMVQSPSDPSNPSTLSNNLSGVALIPYGLPCLRELFRFLISLTNPHDRHNTDAMIHMGLQLLTVALESSYIVNYQSLLVLVKDELCRHLFQMYLKKVMDIITSESTKMPYEMKEMGLEALVQLWRIPSFVTELYINYDCDFYCSNLFEDLTKLLSKKVNGSPFMNNDAGFALAYAVIMLNTDQHNHNVRKQNIPMTVEQFKKNLKGVNGSKDFDQDMLEDMYNAIKSEEIVMPDEQTGLVKENYVWSVLLHRGATPEGIFLHLPPGSYDYDLFTMTWGPTIAALSYVFDKSLDENIIQKAITGFRYMSLQLLDSKVMKQGLTNDLPKIHISTVGC</sequence>
<evidence type="ECO:0000313" key="4">
    <source>
        <dbReference type="EMBL" id="MEQ2161794.1"/>
    </source>
</evidence>
<reference evidence="4 5" key="1">
    <citation type="submission" date="2021-06" db="EMBL/GenBank/DDBJ databases">
        <authorList>
            <person name="Palmer J.M."/>
        </authorList>
    </citation>
    <scope>NUCLEOTIDE SEQUENCE [LARGE SCALE GENOMIC DNA]</scope>
    <source>
        <strain evidence="4 5">GA_2019</strain>
        <tissue evidence="4">Muscle</tissue>
    </source>
</reference>
<comment type="subcellular location">
    <subcellularLocation>
        <location evidence="1">Golgi apparatus</location>
        <location evidence="1">trans-Golgi network</location>
    </subcellularLocation>
</comment>